<evidence type="ECO:0000313" key="2">
    <source>
        <dbReference type="Proteomes" id="UP001623290"/>
    </source>
</evidence>
<reference evidence="1 2" key="1">
    <citation type="submission" date="2023-09" db="EMBL/GenBank/DDBJ databases">
        <title>Thioclava shenzhenensis sp. nov., a multidrug resistant bacteria-antagonizing species isolated from coastal seawater.</title>
        <authorList>
            <person name="Long M."/>
        </authorList>
    </citation>
    <scope>NUCLEOTIDE SEQUENCE [LARGE SCALE GENOMIC DNA]</scope>
    <source>
        <strain evidence="1 2">FTW29</strain>
    </source>
</reference>
<accession>A0ABZ1E163</accession>
<dbReference type="Proteomes" id="UP001623290">
    <property type="component" value="Chromosome"/>
</dbReference>
<evidence type="ECO:0008006" key="3">
    <source>
        <dbReference type="Google" id="ProtNLM"/>
    </source>
</evidence>
<organism evidence="1 2">
    <name type="scientific">Thioclava litoralis</name>
    <dbReference type="NCBI Taxonomy" id="3076557"/>
    <lineage>
        <taxon>Bacteria</taxon>
        <taxon>Pseudomonadati</taxon>
        <taxon>Pseudomonadota</taxon>
        <taxon>Alphaproteobacteria</taxon>
        <taxon>Rhodobacterales</taxon>
        <taxon>Paracoccaceae</taxon>
        <taxon>Thioclava</taxon>
    </lineage>
</organism>
<dbReference type="RefSeq" id="WP_406721495.1">
    <property type="nucleotide sequence ID" value="NZ_CP135443.1"/>
</dbReference>
<proteinExistence type="predicted"/>
<keyword evidence="2" id="KW-1185">Reference proteome</keyword>
<evidence type="ECO:0000313" key="1">
    <source>
        <dbReference type="EMBL" id="WRY34818.1"/>
    </source>
</evidence>
<sequence>MATYQQIQEETKARFGFTPKTCWIADIKAEFGLTRGSAPNRLDQGSRKHPCPAHRRDELTTIMAELGVLPERI</sequence>
<dbReference type="EMBL" id="CP135443">
    <property type="protein sequence ID" value="WRY34818.1"/>
    <property type="molecule type" value="Genomic_DNA"/>
</dbReference>
<protein>
    <recommendedName>
        <fullName evidence="3">RNA methyltransferase</fullName>
    </recommendedName>
</protein>
<gene>
    <name evidence="1" type="ORF">RPE78_05910</name>
</gene>
<name>A0ABZ1E163_9RHOB</name>